<evidence type="ECO:0000313" key="1">
    <source>
        <dbReference type="EMBL" id="KAK4451298.1"/>
    </source>
</evidence>
<gene>
    <name evidence="1" type="ORF">QBC34DRAFT_458990</name>
</gene>
<dbReference type="AlphaFoldDB" id="A0AAV9GRM7"/>
<proteinExistence type="predicted"/>
<comment type="caution">
    <text evidence="1">The sequence shown here is derived from an EMBL/GenBank/DDBJ whole genome shotgun (WGS) entry which is preliminary data.</text>
</comment>
<dbReference type="Proteomes" id="UP001321760">
    <property type="component" value="Unassembled WGS sequence"/>
</dbReference>
<name>A0AAV9GRM7_9PEZI</name>
<dbReference type="CDD" id="cd09917">
    <property type="entry name" value="F-box_SF"/>
    <property type="match status" value="1"/>
</dbReference>
<protein>
    <recommendedName>
        <fullName evidence="3">F-box domain-containing protein</fullName>
    </recommendedName>
</protein>
<evidence type="ECO:0000313" key="2">
    <source>
        <dbReference type="Proteomes" id="UP001321760"/>
    </source>
</evidence>
<organism evidence="1 2">
    <name type="scientific">Podospora aff. communis PSN243</name>
    <dbReference type="NCBI Taxonomy" id="3040156"/>
    <lineage>
        <taxon>Eukaryota</taxon>
        <taxon>Fungi</taxon>
        <taxon>Dikarya</taxon>
        <taxon>Ascomycota</taxon>
        <taxon>Pezizomycotina</taxon>
        <taxon>Sordariomycetes</taxon>
        <taxon>Sordariomycetidae</taxon>
        <taxon>Sordariales</taxon>
        <taxon>Podosporaceae</taxon>
        <taxon>Podospora</taxon>
    </lineage>
</organism>
<reference evidence="1" key="1">
    <citation type="journal article" date="2023" name="Mol. Phylogenet. Evol.">
        <title>Genome-scale phylogeny and comparative genomics of the fungal order Sordariales.</title>
        <authorList>
            <person name="Hensen N."/>
            <person name="Bonometti L."/>
            <person name="Westerberg I."/>
            <person name="Brannstrom I.O."/>
            <person name="Guillou S."/>
            <person name="Cros-Aarteil S."/>
            <person name="Calhoun S."/>
            <person name="Haridas S."/>
            <person name="Kuo A."/>
            <person name="Mondo S."/>
            <person name="Pangilinan J."/>
            <person name="Riley R."/>
            <person name="LaButti K."/>
            <person name="Andreopoulos B."/>
            <person name="Lipzen A."/>
            <person name="Chen C."/>
            <person name="Yan M."/>
            <person name="Daum C."/>
            <person name="Ng V."/>
            <person name="Clum A."/>
            <person name="Steindorff A."/>
            <person name="Ohm R.A."/>
            <person name="Martin F."/>
            <person name="Silar P."/>
            <person name="Natvig D.O."/>
            <person name="Lalanne C."/>
            <person name="Gautier V."/>
            <person name="Ament-Velasquez S.L."/>
            <person name="Kruys A."/>
            <person name="Hutchinson M.I."/>
            <person name="Powell A.J."/>
            <person name="Barry K."/>
            <person name="Miller A.N."/>
            <person name="Grigoriev I.V."/>
            <person name="Debuchy R."/>
            <person name="Gladieux P."/>
            <person name="Hiltunen Thoren M."/>
            <person name="Johannesson H."/>
        </authorList>
    </citation>
    <scope>NUCLEOTIDE SEQUENCE</scope>
    <source>
        <strain evidence="1">PSN243</strain>
    </source>
</reference>
<sequence length="473" mass="53758">MAGRSCPLPVLRLPTEILCNILGLVETSSHHEGGERRAKHNSKDIRSCRLTCRRFCEISSTRLVRLIHVDYRLSSLERLQDVSRHPVISRGVLAVRLSLGRFEKPGDFGSFVQKLTAARQVPDPYSERMTDGEQEALKIHDSWRRIGRKNSPRIEIKRDQIHRARLRTLYEEYQRLYEDQEALRAQGGFAEAIGAAFARMPFAKELHYQDVGAPRSWVEIWEPEDADQEMYGCALDITQQKRDGEIPETPPYSFINVSIAVHNAGVALQHVKIHLNSDFAAKSLVVVKEARSNFISAMGSVQSFSAGCGHLYCDDIDEESTSAVLRQWWKCMPALRRLDWNLLNMGWNNATSLNLSESIPWTDIRISGGYFDALELWQFLRQLPSTPNSVIFSNVLFFGTCGAQFLDTLRDKAPRHVQFDDLSWLHSQTKELMAMALEKQREGQSEAERYVLRLDDTNPLVAAAERQAAASQA</sequence>
<evidence type="ECO:0008006" key="3">
    <source>
        <dbReference type="Google" id="ProtNLM"/>
    </source>
</evidence>
<keyword evidence="2" id="KW-1185">Reference proteome</keyword>
<accession>A0AAV9GRM7</accession>
<dbReference type="EMBL" id="MU865929">
    <property type="protein sequence ID" value="KAK4451298.1"/>
    <property type="molecule type" value="Genomic_DNA"/>
</dbReference>
<reference evidence="1" key="2">
    <citation type="submission" date="2023-05" db="EMBL/GenBank/DDBJ databases">
        <authorList>
            <consortium name="Lawrence Berkeley National Laboratory"/>
            <person name="Steindorff A."/>
            <person name="Hensen N."/>
            <person name="Bonometti L."/>
            <person name="Westerberg I."/>
            <person name="Brannstrom I.O."/>
            <person name="Guillou S."/>
            <person name="Cros-Aarteil S."/>
            <person name="Calhoun S."/>
            <person name="Haridas S."/>
            <person name="Kuo A."/>
            <person name="Mondo S."/>
            <person name="Pangilinan J."/>
            <person name="Riley R."/>
            <person name="Labutti K."/>
            <person name="Andreopoulos B."/>
            <person name="Lipzen A."/>
            <person name="Chen C."/>
            <person name="Yanf M."/>
            <person name="Daum C."/>
            <person name="Ng V."/>
            <person name="Clum A."/>
            <person name="Ohm R."/>
            <person name="Martin F."/>
            <person name="Silar P."/>
            <person name="Natvig D."/>
            <person name="Lalanne C."/>
            <person name="Gautier V."/>
            <person name="Ament-Velasquez S.L."/>
            <person name="Kruys A."/>
            <person name="Hutchinson M.I."/>
            <person name="Powell A.J."/>
            <person name="Barry K."/>
            <person name="Miller A.N."/>
            <person name="Grigoriev I.V."/>
            <person name="Debuchy R."/>
            <person name="Gladieux P."/>
            <person name="Thoren M.H."/>
            <person name="Johannesson H."/>
        </authorList>
    </citation>
    <scope>NUCLEOTIDE SEQUENCE</scope>
    <source>
        <strain evidence="1">PSN243</strain>
    </source>
</reference>